<evidence type="ECO:0008006" key="4">
    <source>
        <dbReference type="Google" id="ProtNLM"/>
    </source>
</evidence>
<dbReference type="OrthoDB" id="572662at2"/>
<dbReference type="AlphaFoldDB" id="K9WQ62"/>
<feature type="signal peptide" evidence="1">
    <location>
        <begin position="1"/>
        <end position="18"/>
    </location>
</feature>
<dbReference type="PATRIC" id="fig|56107.3.peg.162"/>
<keyword evidence="3" id="KW-1185">Reference proteome</keyword>
<evidence type="ECO:0000313" key="2">
    <source>
        <dbReference type="EMBL" id="AFZ22520.1"/>
    </source>
</evidence>
<dbReference type="EMBL" id="CP003642">
    <property type="protein sequence ID" value="AFZ22520.1"/>
    <property type="molecule type" value="Genomic_DNA"/>
</dbReference>
<evidence type="ECO:0000313" key="3">
    <source>
        <dbReference type="Proteomes" id="UP000010475"/>
    </source>
</evidence>
<feature type="chain" id="PRO_5003937419" description="Lipoprotein" evidence="1">
    <location>
        <begin position="19"/>
        <end position="147"/>
    </location>
</feature>
<organism evidence="2 3">
    <name type="scientific">Cylindrospermum stagnale PCC 7417</name>
    <dbReference type="NCBI Taxonomy" id="56107"/>
    <lineage>
        <taxon>Bacteria</taxon>
        <taxon>Bacillati</taxon>
        <taxon>Cyanobacteriota</taxon>
        <taxon>Cyanophyceae</taxon>
        <taxon>Nostocales</taxon>
        <taxon>Nostocaceae</taxon>
        <taxon>Cylindrospermum</taxon>
    </lineage>
</organism>
<dbReference type="KEGG" id="csg:Cylst_0143"/>
<dbReference type="eggNOG" id="ENOG5032S1I">
    <property type="taxonomic scope" value="Bacteria"/>
</dbReference>
<sequence>MQRVCKQNVLLAATAATALLFTGCGESKVSQCNKIVKVANQAVTVGQEFGKNPQPKKGSKALTEAASKVDKIANDLKAVEVKDEKLQGFQTRFLKLYQDTSTGMKNTAKALDKKDIPGANRLLASLKKSASDETALVKEINNYCNGS</sequence>
<name>K9WQ62_9NOST</name>
<dbReference type="RefSeq" id="WP_015205779.1">
    <property type="nucleotide sequence ID" value="NC_019757.1"/>
</dbReference>
<dbReference type="PROSITE" id="PS51257">
    <property type="entry name" value="PROKAR_LIPOPROTEIN"/>
    <property type="match status" value="1"/>
</dbReference>
<protein>
    <recommendedName>
        <fullName evidence="4">Lipoprotein</fullName>
    </recommendedName>
</protein>
<accession>K9WQ62</accession>
<dbReference type="HOGENOM" id="CLU_140872_0_0_3"/>
<keyword evidence="1" id="KW-0732">Signal</keyword>
<evidence type="ECO:0000256" key="1">
    <source>
        <dbReference type="SAM" id="SignalP"/>
    </source>
</evidence>
<dbReference type="Proteomes" id="UP000010475">
    <property type="component" value="Chromosome"/>
</dbReference>
<proteinExistence type="predicted"/>
<dbReference type="STRING" id="56107.Cylst_0143"/>
<gene>
    <name evidence="2" type="ORF">Cylst_0143</name>
</gene>
<reference evidence="2 3" key="1">
    <citation type="submission" date="2012-06" db="EMBL/GenBank/DDBJ databases">
        <title>Finished chromosome of genome of Cylindrospermum stagnale PCC 7417.</title>
        <authorList>
            <consortium name="US DOE Joint Genome Institute"/>
            <person name="Gugger M."/>
            <person name="Coursin T."/>
            <person name="Rippka R."/>
            <person name="Tandeau De Marsac N."/>
            <person name="Huntemann M."/>
            <person name="Wei C.-L."/>
            <person name="Han J."/>
            <person name="Detter J.C."/>
            <person name="Han C."/>
            <person name="Tapia R."/>
            <person name="Chen A."/>
            <person name="Kyrpides N."/>
            <person name="Mavromatis K."/>
            <person name="Markowitz V."/>
            <person name="Szeto E."/>
            <person name="Ivanova N."/>
            <person name="Pagani I."/>
            <person name="Pati A."/>
            <person name="Goodwin L."/>
            <person name="Nordberg H.P."/>
            <person name="Cantor M.N."/>
            <person name="Hua S.X."/>
            <person name="Woyke T."/>
            <person name="Kerfeld C.A."/>
        </authorList>
    </citation>
    <scope>NUCLEOTIDE SEQUENCE [LARGE SCALE GENOMIC DNA]</scope>
    <source>
        <strain evidence="2 3">PCC 7417</strain>
    </source>
</reference>